<name>A0A0G4KTN0_VERLO</name>
<reference evidence="3" key="1">
    <citation type="submission" date="2015-05" db="EMBL/GenBank/DDBJ databases">
        <authorList>
            <person name="Fogelqvist Johan"/>
        </authorList>
    </citation>
    <scope>NUCLEOTIDE SEQUENCE [LARGE SCALE GENOMIC DNA]</scope>
</reference>
<evidence type="ECO:0000313" key="2">
    <source>
        <dbReference type="EMBL" id="CRK13031.1"/>
    </source>
</evidence>
<evidence type="ECO:0000256" key="1">
    <source>
        <dbReference type="SAM" id="MobiDB-lite"/>
    </source>
</evidence>
<dbReference type="EMBL" id="CVQI01003736">
    <property type="protein sequence ID" value="CRK13031.1"/>
    <property type="molecule type" value="Genomic_DNA"/>
</dbReference>
<protein>
    <submittedName>
        <fullName evidence="2">Uncharacterized protein</fullName>
    </submittedName>
</protein>
<accession>A0A0G4KTN0</accession>
<feature type="region of interest" description="Disordered" evidence="1">
    <location>
        <begin position="1"/>
        <end position="27"/>
    </location>
</feature>
<proteinExistence type="predicted"/>
<sequence>MDNASNILLDRNQDHETTIQSPFTTSA</sequence>
<gene>
    <name evidence="2" type="ORF">BN1723_017327</name>
</gene>
<organism evidence="2 3">
    <name type="scientific">Verticillium longisporum</name>
    <name type="common">Verticillium dahliae var. longisporum</name>
    <dbReference type="NCBI Taxonomy" id="100787"/>
    <lineage>
        <taxon>Eukaryota</taxon>
        <taxon>Fungi</taxon>
        <taxon>Dikarya</taxon>
        <taxon>Ascomycota</taxon>
        <taxon>Pezizomycotina</taxon>
        <taxon>Sordariomycetes</taxon>
        <taxon>Hypocreomycetidae</taxon>
        <taxon>Glomerellales</taxon>
        <taxon>Plectosphaerellaceae</taxon>
        <taxon>Verticillium</taxon>
    </lineage>
</organism>
<dbReference type="AlphaFoldDB" id="A0A0G4KTN0"/>
<dbReference type="Proteomes" id="UP000045706">
    <property type="component" value="Unassembled WGS sequence"/>
</dbReference>
<feature type="compositionally biased region" description="Polar residues" evidence="1">
    <location>
        <begin position="18"/>
        <end position="27"/>
    </location>
</feature>
<evidence type="ECO:0000313" key="3">
    <source>
        <dbReference type="Proteomes" id="UP000045706"/>
    </source>
</evidence>